<proteinExistence type="predicted"/>
<organism evidence="1 2">
    <name type="scientific">Sharpea porci</name>
    <dbReference type="NCBI Taxonomy" id="2652286"/>
    <lineage>
        <taxon>Bacteria</taxon>
        <taxon>Bacillati</taxon>
        <taxon>Bacillota</taxon>
        <taxon>Erysipelotrichia</taxon>
        <taxon>Erysipelotrichales</taxon>
        <taxon>Coprobacillaceae</taxon>
        <taxon>Sharpea</taxon>
    </lineage>
</organism>
<accession>A0A844FTK5</accession>
<dbReference type="NCBIfam" id="TIGR01866">
    <property type="entry name" value="cas_Csn2"/>
    <property type="match status" value="1"/>
</dbReference>
<evidence type="ECO:0000313" key="1">
    <source>
        <dbReference type="EMBL" id="MST89267.1"/>
    </source>
</evidence>
<reference evidence="1 2" key="1">
    <citation type="submission" date="2019-08" db="EMBL/GenBank/DDBJ databases">
        <title>In-depth cultivation of the pig gut microbiome towards novel bacterial diversity and tailored functional studies.</title>
        <authorList>
            <person name="Wylensek D."/>
            <person name="Hitch T.C.A."/>
            <person name="Clavel T."/>
        </authorList>
    </citation>
    <scope>NUCLEOTIDE SEQUENCE [LARGE SCALE GENOMIC DNA]</scope>
    <source>
        <strain evidence="1 2">CA-Schmier-601-WT-3</strain>
    </source>
</reference>
<protein>
    <submittedName>
        <fullName evidence="1">Type II-A CRISPR-associated protein Csn2</fullName>
    </submittedName>
</protein>
<sequence length="226" mass="26522">MKLNIMGLDESIEFNDCSNTVLIIKEPKFYSHVLKTISTIINDKNKTNEIVLLDDNDKNILPKSLFILNPFELDLNSKPLLKAIYTDIQSKIIDDGDLDIEFKEHIQFLNQIIENSLEDYNLDFDYDQELIVENYLKAIGLKVVKNMDEPLYNTFINYLELISELLPDSVLIIANCLEYFEHDQIVEICKYKNYKHLNVLFIESYLSNFDEATKYIIDEDLFQVIE</sequence>
<dbReference type="AlphaFoldDB" id="A0A844FTK5"/>
<dbReference type="RefSeq" id="WP_154515832.1">
    <property type="nucleotide sequence ID" value="NZ_VUNM01000013.1"/>
</dbReference>
<dbReference type="EMBL" id="VUNM01000013">
    <property type="protein sequence ID" value="MST89267.1"/>
    <property type="molecule type" value="Genomic_DNA"/>
</dbReference>
<comment type="caution">
    <text evidence="1">The sequence shown here is derived from an EMBL/GenBank/DDBJ whole genome shotgun (WGS) entry which is preliminary data.</text>
</comment>
<dbReference type="InterPro" id="IPR038600">
    <property type="entry name" value="Csn2_sf"/>
</dbReference>
<gene>
    <name evidence="1" type="primary">csn2</name>
    <name evidence="1" type="ORF">FYJ79_06725</name>
</gene>
<dbReference type="InterPro" id="IPR010146">
    <property type="entry name" value="CRISPR-assoc_prot_Csn2-typ"/>
</dbReference>
<dbReference type="Proteomes" id="UP000442619">
    <property type="component" value="Unassembled WGS sequence"/>
</dbReference>
<dbReference type="Pfam" id="PF09711">
    <property type="entry name" value="Cas_Csn2"/>
    <property type="match status" value="1"/>
</dbReference>
<name>A0A844FTK5_9FIRM</name>
<dbReference type="Gene3D" id="3.40.50.11940">
    <property type="match status" value="2"/>
</dbReference>
<keyword evidence="2" id="KW-1185">Reference proteome</keyword>
<evidence type="ECO:0000313" key="2">
    <source>
        <dbReference type="Proteomes" id="UP000442619"/>
    </source>
</evidence>